<evidence type="ECO:0000313" key="1">
    <source>
        <dbReference type="EMBL" id="KAF0515146.1"/>
    </source>
</evidence>
<comment type="caution">
    <text evidence="1">The sequence shown here is derived from an EMBL/GenBank/DDBJ whole genome shotgun (WGS) entry which is preliminary data.</text>
</comment>
<organism evidence="1 2">
    <name type="scientific">Gigaspora margarita</name>
    <dbReference type="NCBI Taxonomy" id="4874"/>
    <lineage>
        <taxon>Eukaryota</taxon>
        <taxon>Fungi</taxon>
        <taxon>Fungi incertae sedis</taxon>
        <taxon>Mucoromycota</taxon>
        <taxon>Glomeromycotina</taxon>
        <taxon>Glomeromycetes</taxon>
        <taxon>Diversisporales</taxon>
        <taxon>Gigasporaceae</taxon>
        <taxon>Gigaspora</taxon>
    </lineage>
</organism>
<reference evidence="1 2" key="1">
    <citation type="journal article" date="2019" name="Environ. Microbiol.">
        <title>At the nexus of three kingdoms: the genome of the mycorrhizal fungus Gigaspora margarita provides insights into plant, endobacterial and fungal interactions.</title>
        <authorList>
            <person name="Venice F."/>
            <person name="Ghignone S."/>
            <person name="Salvioli di Fossalunga A."/>
            <person name="Amselem J."/>
            <person name="Novero M."/>
            <person name="Xianan X."/>
            <person name="Sedzielewska Toro K."/>
            <person name="Morin E."/>
            <person name="Lipzen A."/>
            <person name="Grigoriev I.V."/>
            <person name="Henrissat B."/>
            <person name="Martin F.M."/>
            <person name="Bonfante P."/>
        </authorList>
    </citation>
    <scope>NUCLEOTIDE SEQUENCE [LARGE SCALE GENOMIC DNA]</scope>
    <source>
        <strain evidence="1 2">BEG34</strain>
    </source>
</reference>
<keyword evidence="2" id="KW-1185">Reference proteome</keyword>
<evidence type="ECO:0000313" key="2">
    <source>
        <dbReference type="Proteomes" id="UP000439903"/>
    </source>
</evidence>
<dbReference type="Proteomes" id="UP000439903">
    <property type="component" value="Unassembled WGS sequence"/>
</dbReference>
<dbReference type="EMBL" id="WTPW01000400">
    <property type="protein sequence ID" value="KAF0515146.1"/>
    <property type="molecule type" value="Genomic_DNA"/>
</dbReference>
<protein>
    <submittedName>
        <fullName evidence="1">Uncharacterized protein</fullName>
    </submittedName>
</protein>
<proteinExistence type="predicted"/>
<name>A0A8H4EM74_GIGMA</name>
<dbReference type="AlphaFoldDB" id="A0A8H4EM74"/>
<gene>
    <name evidence="1" type="ORF">F8M41_017394</name>
</gene>
<sequence>MKTLKEDFKYPSTTIPPVTRSDPFESLEYYTSLIRSQLGRSNQAFASPTVTLAGPVPVILASTITPVNIQINNNRNNCSSVCTQTSLVVAISAGSGIPSSMQVTSDFPLVCYVPESLSSPEENPLPEEENTSVSKSFGQRKIISPFLAVPDRIPFAVYYGNESEDSGSSDGKWYETIWESKNKEY</sequence>
<accession>A0A8H4EM74</accession>